<evidence type="ECO:0000256" key="1">
    <source>
        <dbReference type="SAM" id="SignalP"/>
    </source>
</evidence>
<feature type="chain" id="PRO_5012546666" evidence="1">
    <location>
        <begin position="25"/>
        <end position="237"/>
    </location>
</feature>
<sequence>MTSTVGVMLAAVLCCAFCLRLLHGVPVPVLPEDASEEGVHPLNTLFHPDIGDGFETNESLSSNSTNGTHKDLYVIKAVVYEIGILVDESDNDTLEVGDEPITEQQVDLTFFTHNANKTHINLGDIPLPVATSVHGQVLTGIAPVHIGAVSNLQDVLATLPITGTIVNITQTNSSYIELTKQNISDDLHDAAADIVSVSDLAKLPIESANQPLIPSSLDQTIAGLAAASGGSTNTDTD</sequence>
<dbReference type="AlphaFoldDB" id="A0A1Q3FNV1"/>
<name>A0A1Q3FNV1_CULTA</name>
<accession>A0A1Q3FNV1</accession>
<proteinExistence type="predicted"/>
<keyword evidence="1" id="KW-0732">Signal</keyword>
<protein>
    <submittedName>
        <fullName evidence="2">Putative conserved secreted protein</fullName>
    </submittedName>
</protein>
<reference evidence="2" key="1">
    <citation type="submission" date="2017-01" db="EMBL/GenBank/DDBJ databases">
        <title>A deep insight into the sialotranscriptome of adult male and female Cluex tarsalis mosquitoes.</title>
        <authorList>
            <person name="Ribeiro J.M."/>
            <person name="Moreira F."/>
            <person name="Bernard K.A."/>
            <person name="Calvo E."/>
        </authorList>
    </citation>
    <scope>NUCLEOTIDE SEQUENCE</scope>
    <source>
        <strain evidence="2">Kern County</strain>
        <tissue evidence="2">Salivary glands</tissue>
    </source>
</reference>
<dbReference type="EMBL" id="GFDL01005877">
    <property type="protein sequence ID" value="JAV29168.1"/>
    <property type="molecule type" value="Transcribed_RNA"/>
</dbReference>
<feature type="signal peptide" evidence="1">
    <location>
        <begin position="1"/>
        <end position="24"/>
    </location>
</feature>
<evidence type="ECO:0000313" key="2">
    <source>
        <dbReference type="EMBL" id="JAV29168.1"/>
    </source>
</evidence>
<organism evidence="2">
    <name type="scientific">Culex tarsalis</name>
    <name type="common">Encephalitis mosquito</name>
    <dbReference type="NCBI Taxonomy" id="7177"/>
    <lineage>
        <taxon>Eukaryota</taxon>
        <taxon>Metazoa</taxon>
        <taxon>Ecdysozoa</taxon>
        <taxon>Arthropoda</taxon>
        <taxon>Hexapoda</taxon>
        <taxon>Insecta</taxon>
        <taxon>Pterygota</taxon>
        <taxon>Neoptera</taxon>
        <taxon>Endopterygota</taxon>
        <taxon>Diptera</taxon>
        <taxon>Nematocera</taxon>
        <taxon>Culicoidea</taxon>
        <taxon>Culicidae</taxon>
        <taxon>Culicinae</taxon>
        <taxon>Culicini</taxon>
        <taxon>Culex</taxon>
        <taxon>Culex</taxon>
    </lineage>
</organism>